<evidence type="ECO:0000256" key="4">
    <source>
        <dbReference type="ARBA" id="ARBA00022759"/>
    </source>
</evidence>
<evidence type="ECO:0000256" key="7">
    <source>
        <dbReference type="SAM" id="MobiDB-lite"/>
    </source>
</evidence>
<evidence type="ECO:0008006" key="12">
    <source>
        <dbReference type="Google" id="ProtNLM"/>
    </source>
</evidence>
<dbReference type="EnsemblMetazoa" id="SMAR002019-RA">
    <property type="protein sequence ID" value="SMAR002019-PA"/>
    <property type="gene ID" value="SMAR002019"/>
</dbReference>
<feature type="compositionally biased region" description="Polar residues" evidence="7">
    <location>
        <begin position="156"/>
        <end position="187"/>
    </location>
</feature>
<reference evidence="10" key="2">
    <citation type="submission" date="2015-02" db="UniProtKB">
        <authorList>
            <consortium name="EnsemblMetazoa"/>
        </authorList>
    </citation>
    <scope>IDENTIFICATION</scope>
</reference>
<dbReference type="Proteomes" id="UP000014500">
    <property type="component" value="Unassembled WGS sequence"/>
</dbReference>
<accession>T1IM25</accession>
<dbReference type="InterPro" id="IPR041577">
    <property type="entry name" value="RT_RNaseH_2"/>
</dbReference>
<keyword evidence="2" id="KW-0548">Nucleotidyltransferase</keyword>
<keyword evidence="4" id="KW-0255">Endonuclease</keyword>
<evidence type="ECO:0000256" key="5">
    <source>
        <dbReference type="ARBA" id="ARBA00022801"/>
    </source>
</evidence>
<feature type="domain" description="Retropepsins" evidence="8">
    <location>
        <begin position="422"/>
        <end position="520"/>
    </location>
</feature>
<evidence type="ECO:0000313" key="11">
    <source>
        <dbReference type="Proteomes" id="UP000014500"/>
    </source>
</evidence>
<organism evidence="10 11">
    <name type="scientific">Strigamia maritima</name>
    <name type="common">European centipede</name>
    <name type="synonym">Geophilus maritimus</name>
    <dbReference type="NCBI Taxonomy" id="126957"/>
    <lineage>
        <taxon>Eukaryota</taxon>
        <taxon>Metazoa</taxon>
        <taxon>Ecdysozoa</taxon>
        <taxon>Arthropoda</taxon>
        <taxon>Myriapoda</taxon>
        <taxon>Chilopoda</taxon>
        <taxon>Pleurostigmophora</taxon>
        <taxon>Geophilomorpha</taxon>
        <taxon>Linotaeniidae</taxon>
        <taxon>Strigamia</taxon>
    </lineage>
</organism>
<dbReference type="Gene3D" id="2.40.70.10">
    <property type="entry name" value="Acid Proteases"/>
    <property type="match status" value="1"/>
</dbReference>
<dbReference type="HOGENOM" id="CLU_451731_0_0_1"/>
<dbReference type="EMBL" id="JH430951">
    <property type="status" value="NOT_ANNOTATED_CDS"/>
    <property type="molecule type" value="Genomic_DNA"/>
</dbReference>
<dbReference type="GO" id="GO:0016779">
    <property type="term" value="F:nucleotidyltransferase activity"/>
    <property type="evidence" value="ECO:0007669"/>
    <property type="project" value="UniProtKB-KW"/>
</dbReference>
<reference evidence="11" key="1">
    <citation type="submission" date="2011-05" db="EMBL/GenBank/DDBJ databases">
        <authorList>
            <person name="Richards S.R."/>
            <person name="Qu J."/>
            <person name="Jiang H."/>
            <person name="Jhangiani S.N."/>
            <person name="Agravi P."/>
            <person name="Goodspeed R."/>
            <person name="Gross S."/>
            <person name="Mandapat C."/>
            <person name="Jackson L."/>
            <person name="Mathew T."/>
            <person name="Pu L."/>
            <person name="Thornton R."/>
            <person name="Saada N."/>
            <person name="Wilczek-Boney K.B."/>
            <person name="Lee S."/>
            <person name="Kovar C."/>
            <person name="Wu Y."/>
            <person name="Scherer S.E."/>
            <person name="Worley K.C."/>
            <person name="Muzny D.M."/>
            <person name="Gibbs R."/>
        </authorList>
    </citation>
    <scope>NUCLEOTIDE SEQUENCE</scope>
    <source>
        <strain evidence="11">Brora</strain>
    </source>
</reference>
<evidence type="ECO:0000256" key="1">
    <source>
        <dbReference type="ARBA" id="ARBA00022679"/>
    </source>
</evidence>
<evidence type="ECO:0000259" key="8">
    <source>
        <dbReference type="Pfam" id="PF00077"/>
    </source>
</evidence>
<feature type="compositionally biased region" description="Polar residues" evidence="7">
    <location>
        <begin position="131"/>
        <end position="140"/>
    </location>
</feature>
<dbReference type="Pfam" id="PF00077">
    <property type="entry name" value="RVP"/>
    <property type="match status" value="1"/>
</dbReference>
<dbReference type="CDD" id="cd00303">
    <property type="entry name" value="retropepsin_like"/>
    <property type="match status" value="1"/>
</dbReference>
<dbReference type="InterPro" id="IPR018061">
    <property type="entry name" value="Retropepsins"/>
</dbReference>
<dbReference type="Pfam" id="PF17919">
    <property type="entry name" value="RT_RNaseH_2"/>
    <property type="match status" value="1"/>
</dbReference>
<keyword evidence="5" id="KW-0378">Hydrolase</keyword>
<dbReference type="InterPro" id="IPR050951">
    <property type="entry name" value="Retrovirus_Pol_polyprotein"/>
</dbReference>
<evidence type="ECO:0000256" key="2">
    <source>
        <dbReference type="ARBA" id="ARBA00022695"/>
    </source>
</evidence>
<keyword evidence="3" id="KW-0540">Nuclease</keyword>
<dbReference type="GO" id="GO:0071897">
    <property type="term" value="P:DNA biosynthetic process"/>
    <property type="evidence" value="ECO:0007669"/>
    <property type="project" value="UniProtKB-ARBA"/>
</dbReference>
<feature type="domain" description="Reverse transcriptase/retrotransposon-derived protein RNase H-like" evidence="9">
    <location>
        <begin position="262"/>
        <end position="312"/>
    </location>
</feature>
<dbReference type="SUPFAM" id="SSF56672">
    <property type="entry name" value="DNA/RNA polymerases"/>
    <property type="match status" value="1"/>
</dbReference>
<dbReference type="PANTHER" id="PTHR37984">
    <property type="entry name" value="PROTEIN CBG26694"/>
    <property type="match status" value="1"/>
</dbReference>
<dbReference type="AlphaFoldDB" id="T1IM25"/>
<dbReference type="SUPFAM" id="SSF50630">
    <property type="entry name" value="Acid proteases"/>
    <property type="match status" value="1"/>
</dbReference>
<evidence type="ECO:0000259" key="9">
    <source>
        <dbReference type="Pfam" id="PF17919"/>
    </source>
</evidence>
<evidence type="ECO:0000256" key="6">
    <source>
        <dbReference type="ARBA" id="ARBA00023268"/>
    </source>
</evidence>
<dbReference type="InterPro" id="IPR043502">
    <property type="entry name" value="DNA/RNA_pol_sf"/>
</dbReference>
<dbReference type="GO" id="GO:0016787">
    <property type="term" value="F:hydrolase activity"/>
    <property type="evidence" value="ECO:0007669"/>
    <property type="project" value="UniProtKB-KW"/>
</dbReference>
<dbReference type="PANTHER" id="PTHR37984:SF5">
    <property type="entry name" value="PROTEIN NYNRIN-LIKE"/>
    <property type="match status" value="1"/>
</dbReference>
<proteinExistence type="predicted"/>
<keyword evidence="11" id="KW-1185">Reference proteome</keyword>
<keyword evidence="6" id="KW-0511">Multifunctional enzyme</keyword>
<evidence type="ECO:0000256" key="3">
    <source>
        <dbReference type="ARBA" id="ARBA00022722"/>
    </source>
</evidence>
<dbReference type="InterPro" id="IPR021109">
    <property type="entry name" value="Peptidase_aspartic_dom_sf"/>
</dbReference>
<feature type="compositionally biased region" description="Polar residues" evidence="7">
    <location>
        <begin position="30"/>
        <end position="63"/>
    </location>
</feature>
<feature type="region of interest" description="Disordered" evidence="7">
    <location>
        <begin position="30"/>
        <end position="191"/>
    </location>
</feature>
<name>T1IM25_STRMM</name>
<dbReference type="GO" id="GO:0004519">
    <property type="term" value="F:endonuclease activity"/>
    <property type="evidence" value="ECO:0007669"/>
    <property type="project" value="UniProtKB-KW"/>
</dbReference>
<evidence type="ECO:0000313" key="10">
    <source>
        <dbReference type="EnsemblMetazoa" id="SMAR002019-PA"/>
    </source>
</evidence>
<keyword evidence="1" id="KW-0808">Transferase</keyword>
<protein>
    <recommendedName>
        <fullName evidence="12">Reverse transcriptase/retrotransposon-derived protein RNase H-like domain-containing protein</fullName>
    </recommendedName>
</protein>
<sequence length="605" mass="66911">MQRSLRFVPYTPILGGGSYIHSPAHRIPVNQKSKVGSPSVTRQSTPQHRNNIFPSLVTGTQFKAPSPLRPEYQQPPPFWQSSGMLGGPSHYFHNGGIPPTPAGNPNLGQQPPFWQQPPPWFNPNHGAGHSKNGQAGNGPTHSAGPIPAKGKGNGYQGTQNQDNRSQSGFSGAPNTGPQYSSQPSAGSNPGMMSAEECIAFTERLMQTFCKAMPQRESRPDKVHHLKSVNIFEFDGNSEKCMRFLEVVENTAIAKAIPLDEMWDTEQEVAFQKVKDALSNENVLLMPDLKKPFVILTDASHVGLGAVLCQDAPVCKKPGHQRAECESYLAWCKKNGKEPRGQKRSTEETDSTLVETAQKKAKSSWITQETLDKTVQSMEARIQSSVQKSMQPTLDQIKKSWRTEQERVNYIQRLITAEDSLQMQVTIGGLTYNALIDSGATQCFIGEHMLTKTGCLPDYIQEAPPNMQVCAVGIEHTPVGQITLCIEWHRQLTPMNFFILPKGVCSLIIGHNFMRRVHLNMHPGEGYFSCTRIPGLIISYVLYSEGFREASLKTIFVYNAELSQDPNWDEKLLTGSNCTAEQRLALKEVLTSVKGVFSDKPGCFDG</sequence>